<keyword evidence="4 7" id="KW-1133">Transmembrane helix</keyword>
<sequence>MGFIVTYSCLSKLAWSIILSRISLSAPSKIISLQFLEITAFVGVYLNLIVYLQDVLHGDTASNVATSADCVPATLSQELVFFTGIIYLCALGIGGAKAVLIAFGPEQLDDGGGGGEKERKASYFSWYYAVANVGMLTAGTLLVWVEDKVSWGLGYGLCASFVAVAVAVLAATAPMYRILPPAAPASSPLKSVLQVLVVAFSHKAKLTLPDDPTELYEDDGVKKTRTRCCIRCLDKAAIVGDEDLEDGDTRAAEAVHGDPGGGDEDSAAADPDMAHVGGPWRPPLQLMGFGHATAAVAAGVAACAEARRLRASMGIAVAWLLPQYLAMAASDASLTVGQLEFFYGQSPETMRSASTAFCFLSYSLGNLHNSQLVTLVSKAAAGGEGRWRHRGRRRRRRGLDKMEGGGLPAPEPSIAEVGGRRAEEPMAWLSTTPALVTVEKEQDLHAATAVPPLLTTAGGGRRGTEK</sequence>
<evidence type="ECO:0000256" key="4">
    <source>
        <dbReference type="ARBA" id="ARBA00022989"/>
    </source>
</evidence>
<comment type="subcellular location">
    <subcellularLocation>
        <location evidence="1">Membrane</location>
        <topology evidence="1">Multi-pass membrane protein</topology>
    </subcellularLocation>
</comment>
<comment type="similarity">
    <text evidence="2">Belongs to the major facilitator superfamily. Proton-dependent oligopeptide transporter (POT/PTR) (TC 2.A.17) family.</text>
</comment>
<dbReference type="SUPFAM" id="SSF103473">
    <property type="entry name" value="MFS general substrate transporter"/>
    <property type="match status" value="1"/>
</dbReference>
<evidence type="ECO:0000256" key="6">
    <source>
        <dbReference type="SAM" id="MobiDB-lite"/>
    </source>
</evidence>
<feature type="transmembrane region" description="Helical" evidence="7">
    <location>
        <begin position="79"/>
        <end position="103"/>
    </location>
</feature>
<dbReference type="InterPro" id="IPR036259">
    <property type="entry name" value="MFS_trans_sf"/>
</dbReference>
<reference evidence="8" key="3">
    <citation type="submission" date="2006-01" db="EMBL/GenBank/DDBJ databases">
        <authorList>
            <person name="Buell R."/>
        </authorList>
    </citation>
    <scope>NUCLEOTIDE SEQUENCE</scope>
</reference>
<name>Q2QV74_ORYSJ</name>
<keyword evidence="3 7" id="KW-0812">Transmembrane</keyword>
<keyword evidence="5 7" id="KW-0472">Membrane</keyword>
<feature type="compositionally biased region" description="Basic residues" evidence="6">
    <location>
        <begin position="387"/>
        <end position="398"/>
    </location>
</feature>
<reference evidence="8" key="1">
    <citation type="journal article" date="2005" name="BMC Biol.">
        <title>The sequence of rice chromosomes 11 and 12, rich in disease resistance genes and recent gene duplications.</title>
        <authorList>
            <consortium name="The rice chromosomes 11 and 12 sequencing consortia"/>
        </authorList>
    </citation>
    <scope>NUCLEOTIDE SEQUENCE [LARGE SCALE GENOMIC DNA]</scope>
</reference>
<evidence type="ECO:0000256" key="1">
    <source>
        <dbReference type="ARBA" id="ARBA00004141"/>
    </source>
</evidence>
<dbReference type="GO" id="GO:0016020">
    <property type="term" value="C:membrane"/>
    <property type="evidence" value="ECO:0007669"/>
    <property type="project" value="UniProtKB-SubCell"/>
</dbReference>
<dbReference type="Gene3D" id="1.20.1250.20">
    <property type="entry name" value="MFS general substrate transporter like domains"/>
    <property type="match status" value="2"/>
</dbReference>
<evidence type="ECO:0000256" key="2">
    <source>
        <dbReference type="ARBA" id="ARBA00005982"/>
    </source>
</evidence>
<dbReference type="InterPro" id="IPR000109">
    <property type="entry name" value="POT_fam"/>
</dbReference>
<evidence type="ECO:0000313" key="8">
    <source>
        <dbReference type="EMBL" id="ABA96873.1"/>
    </source>
</evidence>
<organism evidence="8">
    <name type="scientific">Oryza sativa subsp. japonica</name>
    <name type="common">Rice</name>
    <dbReference type="NCBI Taxonomy" id="39947"/>
    <lineage>
        <taxon>Eukaryota</taxon>
        <taxon>Viridiplantae</taxon>
        <taxon>Streptophyta</taxon>
        <taxon>Embryophyta</taxon>
        <taxon>Tracheophyta</taxon>
        <taxon>Spermatophyta</taxon>
        <taxon>Magnoliopsida</taxon>
        <taxon>Liliopsida</taxon>
        <taxon>Poales</taxon>
        <taxon>Poaceae</taxon>
        <taxon>BOP clade</taxon>
        <taxon>Oryzoideae</taxon>
        <taxon>Oryzeae</taxon>
        <taxon>Oryzinae</taxon>
        <taxon>Oryza</taxon>
        <taxon>Oryza sativa</taxon>
    </lineage>
</organism>
<feature type="transmembrane region" description="Helical" evidence="7">
    <location>
        <begin position="30"/>
        <end position="52"/>
    </location>
</feature>
<feature type="compositionally biased region" description="Low complexity" evidence="6">
    <location>
        <begin position="446"/>
        <end position="456"/>
    </location>
</feature>
<dbReference type="Pfam" id="PF00854">
    <property type="entry name" value="PTR2"/>
    <property type="match status" value="2"/>
</dbReference>
<feature type="region of interest" description="Disordered" evidence="6">
    <location>
        <begin position="386"/>
        <end position="419"/>
    </location>
</feature>
<dbReference type="AlphaFoldDB" id="Q2QV74"/>
<accession>Q2QV74</accession>
<feature type="region of interest" description="Disordered" evidence="6">
    <location>
        <begin position="249"/>
        <end position="272"/>
    </location>
</feature>
<feature type="compositionally biased region" description="Gly residues" evidence="6">
    <location>
        <begin position="457"/>
        <end position="466"/>
    </location>
</feature>
<evidence type="ECO:0000256" key="7">
    <source>
        <dbReference type="SAM" id="Phobius"/>
    </source>
</evidence>
<feature type="transmembrane region" description="Helical" evidence="7">
    <location>
        <begin position="151"/>
        <end position="171"/>
    </location>
</feature>
<dbReference type="PANTHER" id="PTHR11654">
    <property type="entry name" value="OLIGOPEPTIDE TRANSPORTER-RELATED"/>
    <property type="match status" value="1"/>
</dbReference>
<evidence type="ECO:0000256" key="5">
    <source>
        <dbReference type="ARBA" id="ARBA00023136"/>
    </source>
</evidence>
<protein>
    <submittedName>
        <fullName evidence="8">POT family protein</fullName>
    </submittedName>
</protein>
<feature type="transmembrane region" description="Helical" evidence="7">
    <location>
        <begin position="124"/>
        <end position="145"/>
    </location>
</feature>
<dbReference type="GO" id="GO:0022857">
    <property type="term" value="F:transmembrane transporter activity"/>
    <property type="evidence" value="ECO:0007669"/>
    <property type="project" value="InterPro"/>
</dbReference>
<feature type="region of interest" description="Disordered" evidence="6">
    <location>
        <begin position="445"/>
        <end position="466"/>
    </location>
</feature>
<evidence type="ECO:0000256" key="3">
    <source>
        <dbReference type="ARBA" id="ARBA00022692"/>
    </source>
</evidence>
<proteinExistence type="inferred from homology"/>
<reference evidence="8" key="2">
    <citation type="submission" date="2005-04" db="EMBL/GenBank/DDBJ databases">
        <authorList>
            <person name="Buell C.R."/>
            <person name="Wing R.A."/>
            <person name="McCombie W.A."/>
            <person name="Ouyang S."/>
        </authorList>
    </citation>
    <scope>NUCLEOTIDE SEQUENCE</scope>
</reference>
<gene>
    <name evidence="8" type="ordered locus">LOC_Os12g13790</name>
</gene>
<dbReference type="EMBL" id="DP000011">
    <property type="protein sequence ID" value="ABA96873.1"/>
    <property type="molecule type" value="Genomic_DNA"/>
</dbReference>